<feature type="compositionally biased region" description="Basic and acidic residues" evidence="1">
    <location>
        <begin position="42"/>
        <end position="54"/>
    </location>
</feature>
<gene>
    <name evidence="2" type="ORF">Pmani_009895</name>
</gene>
<sequence>MHQDKETPQLRRHDDKPYHKVTTTTDYQNTWVHSTPSSHKQPLRENHTQVDMDRPTFYSRLVWSGYSGGRPSGRSRINYTNRRSPFLARHSSGPRRHGPPSINKTITVPPPPVLGEKRDRLWEAATRGSTRPSQTCESASQPDSQPASQPYIQPTSQECQRS</sequence>
<name>A0AAE1Q435_9EUCA</name>
<evidence type="ECO:0000256" key="1">
    <source>
        <dbReference type="SAM" id="MobiDB-lite"/>
    </source>
</evidence>
<comment type="caution">
    <text evidence="2">The sequence shown here is derived from an EMBL/GenBank/DDBJ whole genome shotgun (WGS) entry which is preliminary data.</text>
</comment>
<evidence type="ECO:0000313" key="2">
    <source>
        <dbReference type="EMBL" id="KAK4319135.1"/>
    </source>
</evidence>
<organism evidence="2 3">
    <name type="scientific">Petrolisthes manimaculis</name>
    <dbReference type="NCBI Taxonomy" id="1843537"/>
    <lineage>
        <taxon>Eukaryota</taxon>
        <taxon>Metazoa</taxon>
        <taxon>Ecdysozoa</taxon>
        <taxon>Arthropoda</taxon>
        <taxon>Crustacea</taxon>
        <taxon>Multicrustacea</taxon>
        <taxon>Malacostraca</taxon>
        <taxon>Eumalacostraca</taxon>
        <taxon>Eucarida</taxon>
        <taxon>Decapoda</taxon>
        <taxon>Pleocyemata</taxon>
        <taxon>Anomura</taxon>
        <taxon>Galatheoidea</taxon>
        <taxon>Porcellanidae</taxon>
        <taxon>Petrolisthes</taxon>
    </lineage>
</organism>
<feature type="compositionally biased region" description="Polar residues" evidence="1">
    <location>
        <begin position="151"/>
        <end position="162"/>
    </location>
</feature>
<feature type="compositionally biased region" description="Basic and acidic residues" evidence="1">
    <location>
        <begin position="1"/>
        <end position="18"/>
    </location>
</feature>
<feature type="compositionally biased region" description="Polar residues" evidence="1">
    <location>
        <begin position="127"/>
        <end position="137"/>
    </location>
</feature>
<dbReference type="EMBL" id="JAWZYT010000780">
    <property type="protein sequence ID" value="KAK4319135.1"/>
    <property type="molecule type" value="Genomic_DNA"/>
</dbReference>
<dbReference type="Proteomes" id="UP001292094">
    <property type="component" value="Unassembled WGS sequence"/>
</dbReference>
<reference evidence="2" key="1">
    <citation type="submission" date="2023-11" db="EMBL/GenBank/DDBJ databases">
        <title>Genome assemblies of two species of porcelain crab, Petrolisthes cinctipes and Petrolisthes manimaculis (Anomura: Porcellanidae).</title>
        <authorList>
            <person name="Angst P."/>
        </authorList>
    </citation>
    <scope>NUCLEOTIDE SEQUENCE</scope>
    <source>
        <strain evidence="2">PB745_02</strain>
        <tissue evidence="2">Gill</tissue>
    </source>
</reference>
<accession>A0AAE1Q435</accession>
<feature type="region of interest" description="Disordered" evidence="1">
    <location>
        <begin position="1"/>
        <end position="162"/>
    </location>
</feature>
<proteinExistence type="predicted"/>
<dbReference type="AlphaFoldDB" id="A0AAE1Q435"/>
<feature type="compositionally biased region" description="Low complexity" evidence="1">
    <location>
        <begin position="138"/>
        <end position="150"/>
    </location>
</feature>
<protein>
    <submittedName>
        <fullName evidence="2">Uncharacterized protein</fullName>
    </submittedName>
</protein>
<feature type="compositionally biased region" description="Polar residues" evidence="1">
    <location>
        <begin position="21"/>
        <end position="40"/>
    </location>
</feature>
<evidence type="ECO:0000313" key="3">
    <source>
        <dbReference type="Proteomes" id="UP001292094"/>
    </source>
</evidence>
<keyword evidence="3" id="KW-1185">Reference proteome</keyword>